<dbReference type="InterPro" id="IPR018846">
    <property type="entry name" value="Beta-prop_RSE1/DDB1/CPSF1_1st"/>
</dbReference>
<feature type="transmembrane region" description="Helical" evidence="6">
    <location>
        <begin position="530"/>
        <end position="549"/>
    </location>
</feature>
<feature type="transmembrane region" description="Helical" evidence="6">
    <location>
        <begin position="410"/>
        <end position="430"/>
    </location>
</feature>
<dbReference type="InterPro" id="IPR010658">
    <property type="entry name" value="Nodulin-like"/>
</dbReference>
<dbReference type="InterPro" id="IPR050358">
    <property type="entry name" value="RSE1/DDB1/CFT1"/>
</dbReference>
<feature type="transmembrane region" description="Helical" evidence="6">
    <location>
        <begin position="372"/>
        <end position="390"/>
    </location>
</feature>
<keyword evidence="6" id="KW-0812">Transmembrane</keyword>
<feature type="domain" description="RSE1/DDB1/CPSF1 second beta-propeller" evidence="11">
    <location>
        <begin position="1491"/>
        <end position="1864"/>
    </location>
</feature>
<feature type="domain" description="Nodulin-like" evidence="9">
    <location>
        <begin position="377"/>
        <end position="568"/>
    </location>
</feature>
<feature type="region of interest" description="Disordered" evidence="5">
    <location>
        <begin position="558"/>
        <end position="589"/>
    </location>
</feature>
<evidence type="ECO:0000259" key="7">
    <source>
        <dbReference type="Pfam" id="PF01454"/>
    </source>
</evidence>
<comment type="catalytic activity">
    <reaction evidence="1">
        <text>1D-myo-inositol 1,3,4,5,6-pentakisphosphate + ATP = 1D-myo-inositol hexakisphosphate + ADP + H(+)</text>
        <dbReference type="Rhea" id="RHEA:20313"/>
        <dbReference type="ChEBI" id="CHEBI:15378"/>
        <dbReference type="ChEBI" id="CHEBI:30616"/>
        <dbReference type="ChEBI" id="CHEBI:57733"/>
        <dbReference type="ChEBI" id="CHEBI:58130"/>
        <dbReference type="ChEBI" id="CHEBI:456216"/>
        <dbReference type="EC" id="2.7.1.158"/>
    </reaction>
</comment>
<evidence type="ECO:0000256" key="6">
    <source>
        <dbReference type="SAM" id="Phobius"/>
    </source>
</evidence>
<dbReference type="Gene3D" id="2.130.10.10">
    <property type="entry name" value="YVTN repeat-like/Quinoprotein amine dehydrogenase"/>
    <property type="match status" value="2"/>
</dbReference>
<proteinExistence type="predicted"/>
<dbReference type="InterPro" id="IPR041899">
    <property type="entry name" value="MAGE_WH2"/>
</dbReference>
<dbReference type="EMBL" id="SELW01000262">
    <property type="protein sequence ID" value="TID29736.1"/>
    <property type="molecule type" value="Genomic_DNA"/>
</dbReference>
<keyword evidence="6" id="KW-1133">Transmembrane helix</keyword>
<name>A0A4T0X337_9ASCO</name>
<dbReference type="PANTHER" id="PTHR10644">
    <property type="entry name" value="DNA REPAIR/RNA PROCESSING CPSF FAMILY"/>
    <property type="match status" value="1"/>
</dbReference>
<dbReference type="Pfam" id="PF10433">
    <property type="entry name" value="Beta-prop_RSE1_1st"/>
    <property type="match status" value="1"/>
</dbReference>
<dbReference type="InterPro" id="IPR058543">
    <property type="entry name" value="Beta-prop_RSE1/DDB1/CPSF1_2nd"/>
</dbReference>
<feature type="region of interest" description="Disordered" evidence="5">
    <location>
        <begin position="691"/>
        <end position="712"/>
    </location>
</feature>
<accession>A0A4T0X337</accession>
<dbReference type="SUPFAM" id="SSF103473">
    <property type="entry name" value="MFS general substrate transporter"/>
    <property type="match status" value="1"/>
</dbReference>
<feature type="domain" description="MAGE" evidence="7">
    <location>
        <begin position="55"/>
        <end position="266"/>
    </location>
</feature>
<feature type="domain" description="RSE1/DDB1/CPSF1 C-terminal" evidence="8">
    <location>
        <begin position="1936"/>
        <end position="2269"/>
    </location>
</feature>
<dbReference type="GO" id="GO:0035299">
    <property type="term" value="F:inositol-1,3,4,5,6-pentakisphosphate 2-kinase activity"/>
    <property type="evidence" value="ECO:0007669"/>
    <property type="project" value="UniProtKB-EC"/>
</dbReference>
<keyword evidence="4" id="KW-0539">Nucleus</keyword>
<evidence type="ECO:0000259" key="11">
    <source>
        <dbReference type="Pfam" id="PF23726"/>
    </source>
</evidence>
<comment type="caution">
    <text evidence="12">The sequence shown here is derived from an EMBL/GenBank/DDBJ whole genome shotgun (WGS) entry which is preliminary data.</text>
</comment>
<feature type="transmembrane region" description="Helical" evidence="6">
    <location>
        <begin position="901"/>
        <end position="921"/>
    </location>
</feature>
<evidence type="ECO:0000259" key="9">
    <source>
        <dbReference type="Pfam" id="PF06813"/>
    </source>
</evidence>
<comment type="subcellular location">
    <subcellularLocation>
        <location evidence="2">Nucleus</location>
    </subcellularLocation>
</comment>
<dbReference type="InterPro" id="IPR036259">
    <property type="entry name" value="MFS_trans_sf"/>
</dbReference>
<dbReference type="Gene3D" id="1.20.1250.20">
    <property type="entry name" value="MFS general substrate transporter like domains"/>
    <property type="match status" value="2"/>
</dbReference>
<feature type="compositionally biased region" description="Polar residues" evidence="5">
    <location>
        <begin position="694"/>
        <end position="712"/>
    </location>
</feature>
<sequence>MSKKRTVDTLEEEEYLSENSEDNSSHKRSRSSTEEASFSPLVYDSPSGKIVLATVRVLLGLSNRSQVLNKTIISKILETENEKGVGLQFKKHILPGLQKVLGDVFRYEIVGLPSKKVSMKIAKTTDVPDNIPSKNYNADEFILVNKLPLSLRALNYSFLADNSKPIEKSIKEMEKPKSGTDKLIIYGEGLPRPTSNVVQNGIKLLIICIIVLHSNNMLQSDLIIVLQTNFGLKFKEGEVVSMLGNQTLSDFITMLCKQEYLERSLISDKTSNRSLKKSLNGKNARYDDNTLVITLGRKCLEEWSKDEFVNLFRQLMQDHWTEQLNDNAHFMSSEHHADDVDVTDYNKISGIVPSLHPPTKKNDDNHIREKQIAVIFSSFVALAAGTPYLYGVYSPQLINRCGFSAISSSYLSFSGNVGSSIGGFFAGLIIDAYGVKLGLLLGALLQFTGFSVLYFNYKYFVHNFFYLVFSMFSIGFGSVLAYFATIKVSTVNFPDHRGLANALPVSAYGLAALFFASISTIWFTDDIQGLLMFIAVFSGIVIFASSFFIKVFEDTSDDSCQNEDRQFYGNEDMDSSMDDSKPQSHSSTRLRNAIHDIELGAEYLLKGHRGSFAQIANVIRQNSSSSLFSNISSSITNPVQTSNASSNRERNEIKPLFIHEGSFQHGIGPTNITSSSPLMFRSKRSFTRTSSFTLGTPQNSLPKVPNSLNSTSPRYRTDMGLSTFTDINIIDKANNTESIVADSQDHIRDSKFAEDVAYGSVSNIDAPISNILNSEEQPSAFTNKKNWNTETQLPTIKQHIWALFTDNLFVLHYILNATYCAIGQNYIYGIGFIVHAQVDSSYAKKFDYNNKLDIEVLSNADTAVAYQALQVSIISFSNFLGRLVAGPLSDFIHKKHQMNKLYVIILSLLLLLMGQVSLIIFNKVEYLGFTSFLIGSSYGAIYATMPSIAADLFGSNNFATTWSLIGTGPINSALCCKFTNPDDINIIVSKGNMLQIFKLLDINTRDTKTDKKSVDLSGYSADNGTEYRLTMVSEYHLFGKIIAIHKFRPMNEKVDYLLVSSETAKISLVKWNSSDNLVSVVSLHYFESVFQTLLFDNLQNSEVFHRSDPNNGCTIMFVKDLIAVLPFKTENFLDDALHSDEYQPIVDLVHTKANDMDFNSSDMFLESFVLNAKTLHNDLNNIIDIQFLYSYRMPTLAILYSSDDLISTATLSEKKDNLKVIVLSLELSAKSADIIMEIDSLPYDLERIFPLASPLNGFLLLGANEVIHINSMGAAKGVYVNEYFPRTSQLDLKNQEHLDLSLELAEFCQLTDHEVLLISQEGLFYTILFDDIGGVSKFNKLIKNEVSGYQDLNICSVLDIVKIPEHNLFFVCSDGSDAMLLKWEYLRMETEETPKQSFYEDEEDIWLYDNVDSNNERELNTLISSCQITVVDRLINIGLLSDFTLAPHSKELKLRGLSNPNYDEIAIFGASGSESAGAISMIAPTVKPIITSTLKFSNASKIWTVEGHKQDTKYLIITDQKSSTTQIFEVHKDYRELRPKDFRGRTFTVQFGSFMSNEKIRLVQVLGHKVVVYSLSFIFITTLTFDQEINNAVIYDNFIVLLMSSGEIQVLEYNDTQRRLVKMDLPALLNYLIFTNAWVTKSSLLGHSMLAKKRTFDGEIVEREVLVDDSEYLFWLVTADNRLLVFKENHLEKVFEFGNIHNMPKYLQLSPMDPHYEADVDPIIKQCIFTDIGDDTECKDYLIVLTFGGEIIIYETFFDPSQQCFRFMKANDLFAFPISGAPGNSYLYATKVERNLFKIDNLCGSKVVMVSGTMSFMICKQHNSVPRMFKFTSHPFLYFSPFTTKDCVNGLITIDDKKSCRMVQLDFGYDYTNTYPIKKICIGKTINQIAYHDETSTFVISSIRKEPFRLHDKEEEEEIIKFNSELRMPAKNYRGTLHLVSSNNWQIIDSYDLDENETCTNLKVLTLRMNGTDSERVTIFVGTGILQTEETSTMGSWKLFDVAEVVAEADNPEQKYKLKYISGETAKGPVLDACEVDGRFAIIQGQRLLVRMVKSEGQVVPVAFTDTSLYSSKVKSFEDLIMTGDSFHSISLYGFDADPYRMISFGQDEHDMNLNDCEFIVHNQNLFIVAADDNTNLHVLQYDPFDPKSLKGHKLLRKSVFRTNSHTTKMIRLDRRSSLFSMVNTLPIRKDVDIGCEVLGSNIDGSFYKMSPINEYQYRRLYSLQNFIADKEHHWLGLNPRMNSMGNLQGEMPIIKRPIIEFKLLTKFNSMSEEKKRMFAMRLGKDALVDLASTMNIDRKNWQYLGAGASNVVFAYIGNEVILGGKVIRLRIEGARFSTQEIYSYILTSQFDELRPYILETTMIKIDKNSLMVFQKLLFETHLKRVKLDEDHALLLNNFLSDRINNYHIVELNKYYKFFIHKSSKEILFEFKPKWLTETSDKYLNCRNCATAELKKQSFIYCHLKIFEKGGIDSFCFSITKELQRKMVCTDGIKDSMKLTIASNFGLLNTST</sequence>
<feature type="transmembrane region" description="Helical" evidence="6">
    <location>
        <begin position="463"/>
        <end position="484"/>
    </location>
</feature>
<evidence type="ECO:0000313" key="13">
    <source>
        <dbReference type="Proteomes" id="UP000307173"/>
    </source>
</evidence>
<dbReference type="Proteomes" id="UP000307173">
    <property type="component" value="Unassembled WGS sequence"/>
</dbReference>
<reference evidence="12 13" key="1">
    <citation type="journal article" date="2019" name="Front. Genet.">
        <title>Whole-Genome Sequencing of the Opportunistic Yeast Pathogen Candida inconspicua Uncovers Its Hybrid Origin.</title>
        <authorList>
            <person name="Mixao V."/>
            <person name="Hansen A.P."/>
            <person name="Saus E."/>
            <person name="Boekhout T."/>
            <person name="Lass-Florl C."/>
            <person name="Gabaldon T."/>
        </authorList>
    </citation>
    <scope>NUCLEOTIDE SEQUENCE [LARGE SCALE GENOMIC DNA]</scope>
    <source>
        <strain evidence="12 13">CBS 180</strain>
    </source>
</reference>
<evidence type="ECO:0000256" key="2">
    <source>
        <dbReference type="ARBA" id="ARBA00004123"/>
    </source>
</evidence>
<evidence type="ECO:0000256" key="1">
    <source>
        <dbReference type="ARBA" id="ARBA00001774"/>
    </source>
</evidence>
<keyword evidence="13" id="KW-1185">Reference proteome</keyword>
<dbReference type="InterPro" id="IPR015943">
    <property type="entry name" value="WD40/YVTN_repeat-like_dom_sf"/>
</dbReference>
<evidence type="ECO:0000256" key="4">
    <source>
        <dbReference type="ARBA" id="ARBA00023242"/>
    </source>
</evidence>
<dbReference type="Pfam" id="PF01454">
    <property type="entry name" value="MAGE"/>
    <property type="match status" value="1"/>
</dbReference>
<evidence type="ECO:0000259" key="10">
    <source>
        <dbReference type="Pfam" id="PF10433"/>
    </source>
</evidence>
<feature type="transmembrane region" description="Helical" evidence="6">
    <location>
        <begin position="437"/>
        <end position="457"/>
    </location>
</feature>
<evidence type="ECO:0000256" key="5">
    <source>
        <dbReference type="SAM" id="MobiDB-lite"/>
    </source>
</evidence>
<gene>
    <name evidence="12" type="ORF">CANINC_001654</name>
</gene>
<evidence type="ECO:0000259" key="8">
    <source>
        <dbReference type="Pfam" id="PF03178"/>
    </source>
</evidence>
<protein>
    <submittedName>
        <fullName evidence="12">Uncharacterized protein</fullName>
    </submittedName>
</protein>
<organism evidence="12 13">
    <name type="scientific">Pichia inconspicua</name>
    <dbReference type="NCBI Taxonomy" id="52247"/>
    <lineage>
        <taxon>Eukaryota</taxon>
        <taxon>Fungi</taxon>
        <taxon>Dikarya</taxon>
        <taxon>Ascomycota</taxon>
        <taxon>Saccharomycotina</taxon>
        <taxon>Pichiomycetes</taxon>
        <taxon>Pichiales</taxon>
        <taxon>Pichiaceae</taxon>
        <taxon>Pichia</taxon>
    </lineage>
</organism>
<feature type="compositionally biased region" description="Acidic residues" evidence="5">
    <location>
        <begin position="9"/>
        <end position="21"/>
    </location>
</feature>
<dbReference type="GO" id="GO:0003676">
    <property type="term" value="F:nucleic acid binding"/>
    <property type="evidence" value="ECO:0007669"/>
    <property type="project" value="InterPro"/>
</dbReference>
<dbReference type="GO" id="GO:0005524">
    <property type="term" value="F:ATP binding"/>
    <property type="evidence" value="ECO:0007669"/>
    <property type="project" value="InterPro"/>
</dbReference>
<dbReference type="InterPro" id="IPR043001">
    <property type="entry name" value="IP5_2-K_N_lobe"/>
</dbReference>
<dbReference type="STRING" id="52247.A0A4T0X337"/>
<dbReference type="GO" id="GO:0005634">
    <property type="term" value="C:nucleus"/>
    <property type="evidence" value="ECO:0007669"/>
    <property type="project" value="UniProtKB-SubCell"/>
</dbReference>
<evidence type="ECO:0000313" key="12">
    <source>
        <dbReference type="EMBL" id="TID29736.1"/>
    </source>
</evidence>
<keyword evidence="3" id="KW-0507">mRNA processing</keyword>
<dbReference type="OrthoDB" id="6109at2759"/>
<feature type="domain" description="RSE1/DDB1/CPSF1 first beta-propeller" evidence="10">
    <location>
        <begin position="970"/>
        <end position="1385"/>
    </location>
</feature>
<dbReference type="Pfam" id="PF06813">
    <property type="entry name" value="Nodulin-like"/>
    <property type="match status" value="1"/>
</dbReference>
<feature type="region of interest" description="Disordered" evidence="5">
    <location>
        <begin position="1"/>
        <end position="39"/>
    </location>
</feature>
<evidence type="ECO:0000256" key="3">
    <source>
        <dbReference type="ARBA" id="ARBA00022664"/>
    </source>
</evidence>
<dbReference type="InterPro" id="IPR004871">
    <property type="entry name" value="RSE1/DDB1/CPSF1_C"/>
</dbReference>
<dbReference type="Pfam" id="PF23726">
    <property type="entry name" value="Beta-prop_RSE1_2nd"/>
    <property type="match status" value="1"/>
</dbReference>
<dbReference type="Pfam" id="PF03178">
    <property type="entry name" value="CPSF_A"/>
    <property type="match status" value="1"/>
</dbReference>
<feature type="transmembrane region" description="Helical" evidence="6">
    <location>
        <begin position="505"/>
        <end position="524"/>
    </location>
</feature>
<keyword evidence="6" id="KW-0472">Membrane</keyword>
<dbReference type="Gene3D" id="3.30.200.110">
    <property type="entry name" value="Inositol-pentakisphosphate 2-kinase, N-lobe"/>
    <property type="match status" value="1"/>
</dbReference>
<dbReference type="Gene3D" id="1.10.10.1210">
    <property type="entry name" value="MAGE homology domain, winged helix WH2 motif"/>
    <property type="match status" value="1"/>
</dbReference>
<dbReference type="InterPro" id="IPR002190">
    <property type="entry name" value="MHD_dom"/>
</dbReference>
<dbReference type="InterPro" id="IPR009286">
    <property type="entry name" value="Ins_P5_2-kin"/>
</dbReference>
<dbReference type="Pfam" id="PF06090">
    <property type="entry name" value="Ins_P5_2-kin"/>
    <property type="match status" value="1"/>
</dbReference>
<dbReference type="GO" id="GO:0006397">
    <property type="term" value="P:mRNA processing"/>
    <property type="evidence" value="ECO:0007669"/>
    <property type="project" value="UniProtKB-KW"/>
</dbReference>